<organism evidence="4 5">
    <name type="scientific">Chroococcidiopsis cubana SAG 39.79</name>
    <dbReference type="NCBI Taxonomy" id="388085"/>
    <lineage>
        <taxon>Bacteria</taxon>
        <taxon>Bacillati</taxon>
        <taxon>Cyanobacteriota</taxon>
        <taxon>Cyanophyceae</taxon>
        <taxon>Chroococcidiopsidales</taxon>
        <taxon>Chroococcidiopsidaceae</taxon>
        <taxon>Chroococcidiopsis</taxon>
    </lineage>
</organism>
<keyword evidence="2" id="KW-0285">Flavoprotein</keyword>
<dbReference type="Pfam" id="PF00732">
    <property type="entry name" value="GMC_oxred_N"/>
    <property type="match status" value="1"/>
</dbReference>
<dbReference type="PIRSF" id="PIRSF000137">
    <property type="entry name" value="Alcohol_oxidase"/>
    <property type="match status" value="1"/>
</dbReference>
<dbReference type="GO" id="GO:0050660">
    <property type="term" value="F:flavin adenine dinucleotide binding"/>
    <property type="evidence" value="ECO:0007669"/>
    <property type="project" value="InterPro"/>
</dbReference>
<dbReference type="RefSeq" id="WP_106171149.1">
    <property type="nucleotide sequence ID" value="NZ_JAVKZF010000004.1"/>
</dbReference>
<keyword evidence="2" id="KW-0274">FAD</keyword>
<dbReference type="EMBL" id="RSCK01000178">
    <property type="protein sequence ID" value="RUS96583.1"/>
    <property type="molecule type" value="Genomic_DNA"/>
</dbReference>
<evidence type="ECO:0000313" key="5">
    <source>
        <dbReference type="Proteomes" id="UP000282574"/>
    </source>
</evidence>
<dbReference type="Pfam" id="PF05199">
    <property type="entry name" value="GMC_oxred_C"/>
    <property type="match status" value="1"/>
</dbReference>
<dbReference type="GO" id="GO:0016614">
    <property type="term" value="F:oxidoreductase activity, acting on CH-OH group of donors"/>
    <property type="evidence" value="ECO:0007669"/>
    <property type="project" value="InterPro"/>
</dbReference>
<gene>
    <name evidence="4" type="primary">betA</name>
    <name evidence="4" type="ORF">DSM107010_70380</name>
</gene>
<evidence type="ECO:0000256" key="1">
    <source>
        <dbReference type="ARBA" id="ARBA00010790"/>
    </source>
</evidence>
<proteinExistence type="inferred from homology"/>
<feature type="domain" description="Glucose-methanol-choline oxidoreductase N-terminal" evidence="3">
    <location>
        <begin position="345"/>
        <end position="359"/>
    </location>
</feature>
<keyword evidence="5" id="KW-1185">Reference proteome</keyword>
<protein>
    <submittedName>
        <fullName evidence="4">Choline dehydrogenase</fullName>
    </submittedName>
</protein>
<dbReference type="Proteomes" id="UP000282574">
    <property type="component" value="Unassembled WGS sequence"/>
</dbReference>
<evidence type="ECO:0000259" key="3">
    <source>
        <dbReference type="PROSITE" id="PS00624"/>
    </source>
</evidence>
<evidence type="ECO:0000256" key="2">
    <source>
        <dbReference type="PIRSR" id="PIRSR000137-2"/>
    </source>
</evidence>
<accession>A0AB37U8Q9</accession>
<comment type="similarity">
    <text evidence="1">Belongs to the GMC oxidoreductase family.</text>
</comment>
<dbReference type="PANTHER" id="PTHR11552">
    <property type="entry name" value="GLUCOSE-METHANOL-CHOLINE GMC OXIDOREDUCTASE"/>
    <property type="match status" value="1"/>
</dbReference>
<dbReference type="AlphaFoldDB" id="A0AB37U8Q9"/>
<comment type="cofactor">
    <cofactor evidence="2">
        <name>FAD</name>
        <dbReference type="ChEBI" id="CHEBI:57692"/>
    </cofactor>
</comment>
<dbReference type="PROSITE" id="PS00624">
    <property type="entry name" value="GMC_OXRED_2"/>
    <property type="match status" value="1"/>
</dbReference>
<dbReference type="InterPro" id="IPR036188">
    <property type="entry name" value="FAD/NAD-bd_sf"/>
</dbReference>
<dbReference type="Gene3D" id="3.50.50.60">
    <property type="entry name" value="FAD/NAD(P)-binding domain"/>
    <property type="match status" value="1"/>
</dbReference>
<reference evidence="4 5" key="1">
    <citation type="journal article" date="2019" name="Genome Biol. Evol.">
        <title>Day and night: Metabolic profiles and evolutionary relationships of six axenic non-marine cyanobacteria.</title>
        <authorList>
            <person name="Will S.E."/>
            <person name="Henke P."/>
            <person name="Boedeker C."/>
            <person name="Huang S."/>
            <person name="Brinkmann H."/>
            <person name="Rohde M."/>
            <person name="Jarek M."/>
            <person name="Friedl T."/>
            <person name="Seufert S."/>
            <person name="Schumacher M."/>
            <person name="Overmann J."/>
            <person name="Neumann-Schaal M."/>
            <person name="Petersen J."/>
        </authorList>
    </citation>
    <scope>NUCLEOTIDE SEQUENCE [LARGE SCALE GENOMIC DNA]</scope>
    <source>
        <strain evidence="4 5">SAG 39.79</strain>
    </source>
</reference>
<evidence type="ECO:0000313" key="4">
    <source>
        <dbReference type="EMBL" id="RUS96583.1"/>
    </source>
</evidence>
<dbReference type="Gene3D" id="3.30.560.10">
    <property type="entry name" value="Glucose Oxidase, domain 3"/>
    <property type="match status" value="1"/>
</dbReference>
<comment type="caution">
    <text evidence="4">The sequence shown here is derived from an EMBL/GenBank/DDBJ whole genome shotgun (WGS) entry which is preliminary data.</text>
</comment>
<dbReference type="PANTHER" id="PTHR11552:SF80">
    <property type="entry name" value="GMC OXIDOREDUCTASE"/>
    <property type="match status" value="1"/>
</dbReference>
<sequence>MVCKPYNRRSFLQNAALFSTGLVTTLAHPRKAIPVSPSAPIEYIVVGSGAGGGPLAVNLARAGHKVVLIEAGGSDGDDLASVPLFHPLVSEDPRVRWDYFVRHYTDEARQRRDSKYVLDKGGIFYPRAGALGGCTIHNAMIMVYPNNADWEYIAELTGDPSWRAENMRKYFERLEQCGYVERPKDSNDNLTRHGFDGWLTTEVADPMMFAEDINIQRILDSAVRESGHVGVLDSFFRKELDPNAWSVNVGGIEGLYNIPISTRNGRRRSSRDLIRETVAEIPNNLIVKMHTLVTRVLFDGTTAIGVEYLEGAHLYRADPQAIADEPEPKSRKTMLASREVILAAGAFNSPQILKLSGIGPADELHSHGITPVVDLPGVGENLQDHYEISVVAQLDSDFTLSQDCKPGQPSDSCLTQWTQGRGIYTSNGLFIGNMRKSEVARTKAYLEPDLFIGAGAPGAFRGYYPGYSQSNQINQFTWLILKAYTGNRAGSVNLRSADPRDVPDINFRYFADGNETEDDDMAALVEGVEFVRRMNGHVEDITQSEVVPGSTVNSRNEIANFVANEAWGHHASCSNKMGLREDTMAVVDSKFRVHGTQNLRVVDASIFPRIPGYFPLTPIYMISEKASDVILEDVRKV</sequence>
<name>A0AB37U8Q9_9CYAN</name>
<dbReference type="InterPro" id="IPR007867">
    <property type="entry name" value="GMC_OxRtase_C"/>
</dbReference>
<dbReference type="SUPFAM" id="SSF54373">
    <property type="entry name" value="FAD-linked reductases, C-terminal domain"/>
    <property type="match status" value="1"/>
</dbReference>
<dbReference type="InterPro" id="IPR000172">
    <property type="entry name" value="GMC_OxRdtase_N"/>
</dbReference>
<feature type="binding site" evidence="2">
    <location>
        <position position="293"/>
    </location>
    <ligand>
        <name>FAD</name>
        <dbReference type="ChEBI" id="CHEBI:57692"/>
    </ligand>
</feature>
<dbReference type="InterPro" id="IPR012132">
    <property type="entry name" value="GMC_OxRdtase"/>
</dbReference>
<dbReference type="SUPFAM" id="SSF51905">
    <property type="entry name" value="FAD/NAD(P)-binding domain"/>
    <property type="match status" value="1"/>
</dbReference>